<organism evidence="2 3">
    <name type="scientific">Cyclocybe aegerita</name>
    <name type="common">Black poplar mushroom</name>
    <name type="synonym">Agrocybe aegerita</name>
    <dbReference type="NCBI Taxonomy" id="1973307"/>
    <lineage>
        <taxon>Eukaryota</taxon>
        <taxon>Fungi</taxon>
        <taxon>Dikarya</taxon>
        <taxon>Basidiomycota</taxon>
        <taxon>Agaricomycotina</taxon>
        <taxon>Agaricomycetes</taxon>
        <taxon>Agaricomycetidae</taxon>
        <taxon>Agaricales</taxon>
        <taxon>Agaricineae</taxon>
        <taxon>Bolbitiaceae</taxon>
        <taxon>Cyclocybe</taxon>
    </lineage>
</organism>
<sequence length="269" mass="29963">MASSSVHFVVSNSSSPIEFPELSEVDRYAALSKLENLAYRIRYLSNLLSAALETISLASLSPSHFHYFSPEILGIVEIARNTLEKEKVTPYLWARCPEKLASHKSAYLDLLRMLQRNERYVDTASRVSKFCLGHSAAVPRVCVNACGPPTSNVKEHEASSTMPPPTLTTIQRPSATNGTKTHGKHKRLWDPDELLETSSVRSTYKPKPEVWAVPQGDDDTSIRAFRPARSSLRFGICFSAKSSTHGGGYQQKERANRRASVRSLMNPKE</sequence>
<dbReference type="EMBL" id="CACVBS010000044">
    <property type="protein sequence ID" value="CAA7264290.1"/>
    <property type="molecule type" value="Genomic_DNA"/>
</dbReference>
<accession>A0A8S0WBP8</accession>
<keyword evidence="3" id="KW-1185">Reference proteome</keyword>
<feature type="region of interest" description="Disordered" evidence="1">
    <location>
        <begin position="153"/>
        <end position="186"/>
    </location>
</feature>
<dbReference type="OrthoDB" id="2793736at2759"/>
<feature type="compositionally biased region" description="Polar residues" evidence="1">
    <location>
        <begin position="167"/>
        <end position="180"/>
    </location>
</feature>
<name>A0A8S0WBP8_CYCAE</name>
<evidence type="ECO:0000313" key="2">
    <source>
        <dbReference type="EMBL" id="CAA7264290.1"/>
    </source>
</evidence>
<proteinExistence type="predicted"/>
<protein>
    <submittedName>
        <fullName evidence="2">Uncharacterized protein</fullName>
    </submittedName>
</protein>
<evidence type="ECO:0000256" key="1">
    <source>
        <dbReference type="SAM" id="MobiDB-lite"/>
    </source>
</evidence>
<gene>
    <name evidence="2" type="ORF">AAE3_LOCUS6629</name>
</gene>
<feature type="region of interest" description="Disordered" evidence="1">
    <location>
        <begin position="243"/>
        <end position="269"/>
    </location>
</feature>
<comment type="caution">
    <text evidence="2">The sequence shown here is derived from an EMBL/GenBank/DDBJ whole genome shotgun (WGS) entry which is preliminary data.</text>
</comment>
<reference evidence="2 3" key="1">
    <citation type="submission" date="2020-01" db="EMBL/GenBank/DDBJ databases">
        <authorList>
            <person name="Gupta K D."/>
        </authorList>
    </citation>
    <scope>NUCLEOTIDE SEQUENCE [LARGE SCALE GENOMIC DNA]</scope>
</reference>
<dbReference type="AlphaFoldDB" id="A0A8S0WBP8"/>
<dbReference type="Proteomes" id="UP000467700">
    <property type="component" value="Unassembled WGS sequence"/>
</dbReference>
<evidence type="ECO:0000313" key="3">
    <source>
        <dbReference type="Proteomes" id="UP000467700"/>
    </source>
</evidence>